<organism evidence="2 3">
    <name type="scientific">Bradyrhizobium sacchari</name>
    <dbReference type="NCBI Taxonomy" id="1399419"/>
    <lineage>
        <taxon>Bacteria</taxon>
        <taxon>Pseudomonadati</taxon>
        <taxon>Pseudomonadota</taxon>
        <taxon>Alphaproteobacteria</taxon>
        <taxon>Hyphomicrobiales</taxon>
        <taxon>Nitrobacteraceae</taxon>
        <taxon>Bradyrhizobium</taxon>
    </lineage>
</organism>
<keyword evidence="1" id="KW-1133">Transmembrane helix</keyword>
<evidence type="ECO:0000313" key="3">
    <source>
        <dbReference type="Proteomes" id="UP000315914"/>
    </source>
</evidence>
<keyword evidence="1" id="KW-0812">Transmembrane</keyword>
<accession>A0A560JGU6</accession>
<evidence type="ECO:0000256" key="1">
    <source>
        <dbReference type="SAM" id="Phobius"/>
    </source>
</evidence>
<reference evidence="2 3" key="1">
    <citation type="submission" date="2019-06" db="EMBL/GenBank/DDBJ databases">
        <title>Genomic Encyclopedia of Type Strains, Phase IV (KMG-V): Genome sequencing to study the core and pangenomes of soil and plant-associated prokaryotes.</title>
        <authorList>
            <person name="Whitman W."/>
        </authorList>
    </citation>
    <scope>NUCLEOTIDE SEQUENCE [LARGE SCALE GENOMIC DNA]</scope>
    <source>
        <strain evidence="2 3">BR 10556</strain>
    </source>
</reference>
<gene>
    <name evidence="2" type="ORF">FBZ95_111132</name>
</gene>
<keyword evidence="3" id="KW-1185">Reference proteome</keyword>
<dbReference type="Proteomes" id="UP000315914">
    <property type="component" value="Unassembled WGS sequence"/>
</dbReference>
<proteinExistence type="predicted"/>
<keyword evidence="1" id="KW-0472">Membrane</keyword>
<sequence length="68" mass="7264">MASFALDLVLWLAGIRGHIPRFDDFRPVPVAPATGAGHLARVLALMAAVFAALSLAVWGTVWMAIHLL</sequence>
<dbReference type="OrthoDB" id="8244137at2"/>
<dbReference type="AlphaFoldDB" id="A0A560JGU6"/>
<dbReference type="EMBL" id="VITW01000011">
    <property type="protein sequence ID" value="TWB68574.1"/>
    <property type="molecule type" value="Genomic_DNA"/>
</dbReference>
<dbReference type="RefSeq" id="WP_080139265.1">
    <property type="nucleotide sequence ID" value="NZ_LWIG01000052.1"/>
</dbReference>
<name>A0A560JGU6_9BRAD</name>
<protein>
    <submittedName>
        <fullName evidence="2">Uncharacterized protein</fullName>
    </submittedName>
</protein>
<comment type="caution">
    <text evidence="2">The sequence shown here is derived from an EMBL/GenBank/DDBJ whole genome shotgun (WGS) entry which is preliminary data.</text>
</comment>
<dbReference type="STRING" id="1399419.A5906_10530"/>
<evidence type="ECO:0000313" key="2">
    <source>
        <dbReference type="EMBL" id="TWB68574.1"/>
    </source>
</evidence>
<feature type="transmembrane region" description="Helical" evidence="1">
    <location>
        <begin position="41"/>
        <end position="65"/>
    </location>
</feature>